<feature type="binding site" evidence="11">
    <location>
        <position position="224"/>
    </location>
    <ligand>
        <name>FMN</name>
        <dbReference type="ChEBI" id="CHEBI:58210"/>
    </ligand>
</feature>
<dbReference type="CDD" id="cd02811">
    <property type="entry name" value="IDI-2_FMN"/>
    <property type="match status" value="1"/>
</dbReference>
<evidence type="ECO:0000256" key="9">
    <source>
        <dbReference type="ARBA" id="ARBA00023235"/>
    </source>
</evidence>
<reference evidence="14" key="1">
    <citation type="journal article" date="2010" name="Stand. Genomic Sci.">
        <title>Complete genome sequence of 'Thermobaculum terrenum' type strain (YNP1).</title>
        <authorList>
            <person name="Kiss H."/>
            <person name="Cleland D."/>
            <person name="Lapidus A."/>
            <person name="Lucas S."/>
            <person name="Glavina Del Rio T."/>
            <person name="Nolan M."/>
            <person name="Tice H."/>
            <person name="Han C."/>
            <person name="Goodwin L."/>
            <person name="Pitluck S."/>
            <person name="Liolios K."/>
            <person name="Ivanova N."/>
            <person name="Mavromatis K."/>
            <person name="Ovchinnikova G."/>
            <person name="Pati A."/>
            <person name="Chen A."/>
            <person name="Palaniappan K."/>
            <person name="Land M."/>
            <person name="Hauser L."/>
            <person name="Chang Y."/>
            <person name="Jeffries C."/>
            <person name="Lu M."/>
            <person name="Brettin T."/>
            <person name="Detter J."/>
            <person name="Goker M."/>
            <person name="Tindall B."/>
            <person name="Beck B."/>
            <person name="McDermott T."/>
            <person name="Woyke T."/>
            <person name="Bristow J."/>
            <person name="Eisen J."/>
            <person name="Markowitz V."/>
            <person name="Hugenholtz P."/>
            <person name="Kyrpides N."/>
            <person name="Klenk H."/>
            <person name="Cheng J."/>
        </authorList>
    </citation>
    <scope>NUCLEOTIDE SEQUENCE [LARGE SCALE GENOMIC DNA]</scope>
    <source>
        <strain evidence="14">ATCC BAA-798 / YNP1</strain>
    </source>
</reference>
<evidence type="ECO:0000313" key="13">
    <source>
        <dbReference type="EMBL" id="ACZ42948.1"/>
    </source>
</evidence>
<dbReference type="GO" id="GO:0005737">
    <property type="term" value="C:cytoplasm"/>
    <property type="evidence" value="ECO:0007669"/>
    <property type="project" value="UniProtKB-SubCell"/>
</dbReference>
<keyword evidence="3 11" id="KW-0285">Flavoprotein</keyword>
<dbReference type="GO" id="GO:0070402">
    <property type="term" value="F:NADPH binding"/>
    <property type="evidence" value="ECO:0007669"/>
    <property type="project" value="UniProtKB-UniRule"/>
</dbReference>
<comment type="subunit">
    <text evidence="10 11">Homooctamer. Dimer of tetramers.</text>
</comment>
<evidence type="ECO:0000259" key="12">
    <source>
        <dbReference type="Pfam" id="PF01070"/>
    </source>
</evidence>
<dbReference type="RefSeq" id="WP_012875979.1">
    <property type="nucleotide sequence ID" value="NC_013526.1"/>
</dbReference>
<dbReference type="PANTHER" id="PTHR43665:SF1">
    <property type="entry name" value="ISOPENTENYL-DIPHOSPHATE DELTA-ISOMERASE"/>
    <property type="match status" value="1"/>
</dbReference>
<evidence type="ECO:0000256" key="1">
    <source>
        <dbReference type="ARBA" id="ARBA00001917"/>
    </source>
</evidence>
<feature type="binding site" evidence="11">
    <location>
        <position position="162"/>
    </location>
    <ligand>
        <name>substrate</name>
    </ligand>
</feature>
<feature type="binding site" evidence="11">
    <location>
        <begin position="295"/>
        <end position="296"/>
    </location>
    <ligand>
        <name>FMN</name>
        <dbReference type="ChEBI" id="CHEBI:58210"/>
    </ligand>
</feature>
<evidence type="ECO:0000256" key="7">
    <source>
        <dbReference type="ARBA" id="ARBA00022857"/>
    </source>
</evidence>
<keyword evidence="9 11" id="KW-0413">Isomerase</keyword>
<comment type="cofactor">
    <cofactor evidence="11">
        <name>Mg(2+)</name>
        <dbReference type="ChEBI" id="CHEBI:18420"/>
    </cofactor>
</comment>
<feature type="binding site" evidence="11">
    <location>
        <position position="99"/>
    </location>
    <ligand>
        <name>FMN</name>
        <dbReference type="ChEBI" id="CHEBI:58210"/>
    </ligand>
</feature>
<evidence type="ECO:0000256" key="11">
    <source>
        <dbReference type="HAMAP-Rule" id="MF_00354"/>
    </source>
</evidence>
<organism evidence="13 14">
    <name type="scientific">Thermobaculum terrenum (strain ATCC BAA-798 / CCMEE 7001 / YNP1)</name>
    <dbReference type="NCBI Taxonomy" id="525904"/>
    <lineage>
        <taxon>Bacteria</taxon>
        <taxon>Bacillati</taxon>
        <taxon>Chloroflexota</taxon>
        <taxon>Chloroflexia</taxon>
        <taxon>Candidatus Thermobaculales</taxon>
        <taxon>Candidatus Thermobaculaceae</taxon>
        <taxon>Thermobaculum</taxon>
    </lineage>
</organism>
<dbReference type="NCBIfam" id="TIGR02151">
    <property type="entry name" value="IPP_isom_2"/>
    <property type="match status" value="1"/>
</dbReference>
<accession>D1CGS7</accession>
<dbReference type="Gene3D" id="3.20.20.70">
    <property type="entry name" value="Aldolase class I"/>
    <property type="match status" value="1"/>
</dbReference>
<evidence type="ECO:0000256" key="3">
    <source>
        <dbReference type="ARBA" id="ARBA00022630"/>
    </source>
</evidence>
<dbReference type="GO" id="GO:0000287">
    <property type="term" value="F:magnesium ion binding"/>
    <property type="evidence" value="ECO:0007669"/>
    <property type="project" value="UniProtKB-UniRule"/>
</dbReference>
<feature type="binding site" evidence="11">
    <location>
        <position position="68"/>
    </location>
    <ligand>
        <name>FMN</name>
        <dbReference type="ChEBI" id="CHEBI:58210"/>
    </ligand>
</feature>
<feature type="binding site" evidence="11">
    <location>
        <begin position="10"/>
        <end position="11"/>
    </location>
    <ligand>
        <name>substrate</name>
    </ligand>
</feature>
<keyword evidence="5 11" id="KW-0479">Metal-binding</keyword>
<keyword evidence="6 11" id="KW-0460">Magnesium</keyword>
<feature type="binding site" evidence="11">
    <location>
        <position position="163"/>
    </location>
    <ligand>
        <name>Mg(2+)</name>
        <dbReference type="ChEBI" id="CHEBI:18420"/>
    </ligand>
</feature>
<dbReference type="Pfam" id="PF01070">
    <property type="entry name" value="FMN_dh"/>
    <property type="match status" value="1"/>
</dbReference>
<dbReference type="HOGENOM" id="CLU_065515_1_0_0"/>
<dbReference type="PIRSF" id="PIRSF003314">
    <property type="entry name" value="IPP_isomerase"/>
    <property type="match status" value="1"/>
</dbReference>
<dbReference type="PANTHER" id="PTHR43665">
    <property type="entry name" value="ISOPENTENYL-DIPHOSPHATE DELTA-ISOMERASE"/>
    <property type="match status" value="1"/>
</dbReference>
<evidence type="ECO:0000256" key="4">
    <source>
        <dbReference type="ARBA" id="ARBA00022643"/>
    </source>
</evidence>
<evidence type="ECO:0000313" key="14">
    <source>
        <dbReference type="Proteomes" id="UP000000323"/>
    </source>
</evidence>
<sequence>MLDDGSTAARKDRQLQAVLDSAGDDGRLEGGFDALRLPHRALPEISLSEVSTRTVFLGRELGAPLLISCTTGGTPRTYEIIARLARAAQVRRLAFGLGSQRVMLEFPEAARFFQVRALAPDVPILSNLGAVQLNYGVTVDDCRRLVELSESDALVLHLNPLQEALQEGGNTNFSGLLGKIEALCRQLPVPVIAKEIGYGISGEVARQLVDAGVWGIDVAGAGGTSWSQIESKLASSPRGRMVGRAFAAWGIPTSRAVVSVRRALPQVPLIASGGLRDGVDVAKAIALGADMAGIAGPLVKAAAASEEALMEYVDALVQQLRVAMFCTGAADVSSLRQVEVIWEGQASTY</sequence>
<name>D1CGS7_THET1</name>
<dbReference type="InterPro" id="IPR011179">
    <property type="entry name" value="IPdP_isomerase"/>
</dbReference>
<evidence type="ECO:0000256" key="5">
    <source>
        <dbReference type="ARBA" id="ARBA00022723"/>
    </source>
</evidence>
<comment type="catalytic activity">
    <reaction evidence="11">
        <text>isopentenyl diphosphate = dimethylallyl diphosphate</text>
        <dbReference type="Rhea" id="RHEA:23284"/>
        <dbReference type="ChEBI" id="CHEBI:57623"/>
        <dbReference type="ChEBI" id="CHEBI:128769"/>
        <dbReference type="EC" id="5.3.3.2"/>
    </reaction>
</comment>
<dbReference type="eggNOG" id="COG1304">
    <property type="taxonomic scope" value="Bacteria"/>
</dbReference>
<dbReference type="AlphaFoldDB" id="D1CGS7"/>
<evidence type="ECO:0000256" key="6">
    <source>
        <dbReference type="ARBA" id="ARBA00022842"/>
    </source>
</evidence>
<comment type="caution">
    <text evidence="11">Lacks conserved residue(s) required for the propagation of feature annotation.</text>
</comment>
<proteinExistence type="inferred from homology"/>
<keyword evidence="7 11" id="KW-0521">NADP</keyword>
<dbReference type="Proteomes" id="UP000000323">
    <property type="component" value="Chromosome 2"/>
</dbReference>
<evidence type="ECO:0000256" key="2">
    <source>
        <dbReference type="ARBA" id="ARBA00022490"/>
    </source>
</evidence>
<protein>
    <recommendedName>
        <fullName evidence="11">Isopentenyl-diphosphate delta-isomerase</fullName>
        <shortName evidence="11">IPP isomerase</shortName>
        <ecNumber evidence="11">5.3.3.2</ecNumber>
    </recommendedName>
    <alternativeName>
        <fullName evidence="11">Isopentenyl diphosphate:dimethylallyl diphosphate isomerase</fullName>
    </alternativeName>
    <alternativeName>
        <fullName evidence="11">Isopentenyl pyrophosphate isomerase</fullName>
    </alternativeName>
    <alternativeName>
        <fullName evidence="11">Type 2 isopentenyl diphosphate isomerase</fullName>
        <shortName evidence="11">IDI-2</shortName>
    </alternativeName>
</protein>
<dbReference type="GO" id="GO:0016491">
    <property type="term" value="F:oxidoreductase activity"/>
    <property type="evidence" value="ECO:0007669"/>
    <property type="project" value="InterPro"/>
</dbReference>
<keyword evidence="4 11" id="KW-0288">FMN</keyword>
<keyword evidence="8 11" id="KW-0414">Isoprene biosynthesis</keyword>
<dbReference type="InterPro" id="IPR013785">
    <property type="entry name" value="Aldolase_TIM"/>
</dbReference>
<feature type="binding site" evidence="11">
    <location>
        <position position="127"/>
    </location>
    <ligand>
        <name>FMN</name>
        <dbReference type="ChEBI" id="CHEBI:58210"/>
    </ligand>
</feature>
<dbReference type="SUPFAM" id="SSF51395">
    <property type="entry name" value="FMN-linked oxidoreductases"/>
    <property type="match status" value="1"/>
</dbReference>
<feature type="binding site" evidence="11">
    <location>
        <begin position="274"/>
        <end position="276"/>
    </location>
    <ligand>
        <name>FMN</name>
        <dbReference type="ChEBI" id="CHEBI:58210"/>
    </ligand>
</feature>
<evidence type="ECO:0000256" key="8">
    <source>
        <dbReference type="ARBA" id="ARBA00023229"/>
    </source>
</evidence>
<dbReference type="STRING" id="525904.Tter_2044"/>
<evidence type="ECO:0000256" key="10">
    <source>
        <dbReference type="ARBA" id="ARBA00025810"/>
    </source>
</evidence>
<feature type="binding site" evidence="11">
    <location>
        <begin position="99"/>
        <end position="101"/>
    </location>
    <ligand>
        <name>substrate</name>
    </ligand>
</feature>
<dbReference type="OrthoDB" id="9795032at2"/>
<dbReference type="EC" id="5.3.3.2" evidence="11"/>
<comment type="cofactor">
    <cofactor evidence="11">
        <name>NADPH</name>
        <dbReference type="ChEBI" id="CHEBI:57783"/>
    </cofactor>
</comment>
<dbReference type="GO" id="GO:0004452">
    <property type="term" value="F:isopentenyl-diphosphate delta-isomerase activity"/>
    <property type="evidence" value="ECO:0007669"/>
    <property type="project" value="UniProtKB-UniRule"/>
</dbReference>
<dbReference type="HAMAP" id="MF_00354">
    <property type="entry name" value="Idi_2"/>
    <property type="match status" value="1"/>
</dbReference>
<keyword evidence="2 11" id="KW-0963">Cytoplasm</keyword>
<comment type="subcellular location">
    <subcellularLocation>
        <location evidence="11">Cytoplasm</location>
    </subcellularLocation>
</comment>
<feature type="domain" description="FMN-dependent dehydrogenase" evidence="12">
    <location>
        <begin position="179"/>
        <end position="337"/>
    </location>
</feature>
<comment type="function">
    <text evidence="11">Involved in the biosynthesis of isoprenoids. Catalyzes the 1,3-allylic rearrangement of the homoallylic substrate isopentenyl (IPP) to its allylic isomer, dimethylallyl diphosphate (DMAPP).</text>
</comment>
<keyword evidence="14" id="KW-1185">Reference proteome</keyword>
<dbReference type="GO" id="GO:0010181">
    <property type="term" value="F:FMN binding"/>
    <property type="evidence" value="ECO:0007669"/>
    <property type="project" value="UniProtKB-UniRule"/>
</dbReference>
<comment type="similarity">
    <text evidence="11">Belongs to the IPP isomerase type 2 family.</text>
</comment>
<dbReference type="SMART" id="SM01240">
    <property type="entry name" value="IMPDH"/>
    <property type="match status" value="1"/>
</dbReference>
<dbReference type="InterPro" id="IPR000262">
    <property type="entry name" value="FMN-dep_DH"/>
</dbReference>
<dbReference type="EMBL" id="CP001826">
    <property type="protein sequence ID" value="ACZ42948.1"/>
    <property type="molecule type" value="Genomic_DNA"/>
</dbReference>
<comment type="cofactor">
    <cofactor evidence="1 11">
        <name>FMN</name>
        <dbReference type="ChEBI" id="CHEBI:58210"/>
    </cofactor>
</comment>
<dbReference type="KEGG" id="ttr:Tter_2044"/>
<dbReference type="GO" id="GO:0008299">
    <property type="term" value="P:isoprenoid biosynthetic process"/>
    <property type="evidence" value="ECO:0007669"/>
    <property type="project" value="UniProtKB-UniRule"/>
</dbReference>
<feature type="binding site" evidence="11">
    <location>
        <position position="194"/>
    </location>
    <ligand>
        <name>FMN</name>
        <dbReference type="ChEBI" id="CHEBI:58210"/>
    </ligand>
</feature>
<gene>
    <name evidence="11" type="primary">fni</name>
    <name evidence="13" type="ordered locus">Tter_2044</name>
</gene>